<evidence type="ECO:0000256" key="2">
    <source>
        <dbReference type="SAM" id="Phobius"/>
    </source>
</evidence>
<dbReference type="OrthoDB" id="2758323at2759"/>
<accession>A0A1M2VMW5</accession>
<evidence type="ECO:0000313" key="3">
    <source>
        <dbReference type="EMBL" id="OJT08945.1"/>
    </source>
</evidence>
<proteinExistence type="predicted"/>
<feature type="region of interest" description="Disordered" evidence="1">
    <location>
        <begin position="127"/>
        <end position="177"/>
    </location>
</feature>
<dbReference type="AlphaFoldDB" id="A0A1M2VMW5"/>
<organism evidence="3 4">
    <name type="scientific">Trametes pubescens</name>
    <name type="common">White-rot fungus</name>
    <dbReference type="NCBI Taxonomy" id="154538"/>
    <lineage>
        <taxon>Eukaryota</taxon>
        <taxon>Fungi</taxon>
        <taxon>Dikarya</taxon>
        <taxon>Basidiomycota</taxon>
        <taxon>Agaricomycotina</taxon>
        <taxon>Agaricomycetes</taxon>
        <taxon>Polyporales</taxon>
        <taxon>Polyporaceae</taxon>
        <taxon>Trametes</taxon>
    </lineage>
</organism>
<keyword evidence="2" id="KW-1133">Transmembrane helix</keyword>
<gene>
    <name evidence="3" type="ORF">TRAPUB_155</name>
</gene>
<protein>
    <submittedName>
        <fullName evidence="3">Uncharacterized protein</fullName>
    </submittedName>
</protein>
<dbReference type="EMBL" id="MNAD01000992">
    <property type="protein sequence ID" value="OJT08945.1"/>
    <property type="molecule type" value="Genomic_DNA"/>
</dbReference>
<name>A0A1M2VMW5_TRAPU</name>
<feature type="transmembrane region" description="Helical" evidence="2">
    <location>
        <begin position="86"/>
        <end position="109"/>
    </location>
</feature>
<keyword evidence="4" id="KW-1185">Reference proteome</keyword>
<dbReference type="STRING" id="154538.A0A1M2VMW5"/>
<feature type="compositionally biased region" description="Basic and acidic residues" evidence="1">
    <location>
        <begin position="197"/>
        <end position="224"/>
    </location>
</feature>
<evidence type="ECO:0000256" key="1">
    <source>
        <dbReference type="SAM" id="MobiDB-lite"/>
    </source>
</evidence>
<evidence type="ECO:0000313" key="4">
    <source>
        <dbReference type="Proteomes" id="UP000184267"/>
    </source>
</evidence>
<comment type="caution">
    <text evidence="3">The sequence shown here is derived from an EMBL/GenBank/DDBJ whole genome shotgun (WGS) entry which is preliminary data.</text>
</comment>
<dbReference type="Proteomes" id="UP000184267">
    <property type="component" value="Unassembled WGS sequence"/>
</dbReference>
<reference evidence="3 4" key="1">
    <citation type="submission" date="2016-10" db="EMBL/GenBank/DDBJ databases">
        <title>Genome sequence of the basidiomycete white-rot fungus Trametes pubescens.</title>
        <authorList>
            <person name="Makela M.R."/>
            <person name="Granchi Z."/>
            <person name="Peng M."/>
            <person name="De Vries R.P."/>
            <person name="Grigoriev I."/>
            <person name="Riley R."/>
            <person name="Hilden K."/>
        </authorList>
    </citation>
    <scope>NUCLEOTIDE SEQUENCE [LARGE SCALE GENOMIC DNA]</scope>
    <source>
        <strain evidence="3 4">FBCC735</strain>
    </source>
</reference>
<dbReference type="OMA" id="YKQHITI"/>
<sequence>MAGVAQVLQCDGFDYVNIQPFPQSKLELVYKQHITILEQHRNAVNSLGTTGPTGSGSTTSGPQTSASGQSTAALTSSDKHSNHTGAIVGGVIGGLAFLLLAIVAATLLYRRMRARRTAPSAEFMDLARSETTPGPNPVRMEGTTTPSGDRLLPLARQDSLGDDDDRPPGFAPGAYADPVLEKVQAAAALREQYERRDSYAAAQADHKEGLGHSEVGHDDERTEVGTEEGYGLDGNEKAGYTWAM</sequence>
<feature type="compositionally biased region" description="Low complexity" evidence="1">
    <location>
        <begin position="48"/>
        <end position="71"/>
    </location>
</feature>
<feature type="region of interest" description="Disordered" evidence="1">
    <location>
        <begin position="197"/>
        <end position="244"/>
    </location>
</feature>
<keyword evidence="2" id="KW-0472">Membrane</keyword>
<feature type="region of interest" description="Disordered" evidence="1">
    <location>
        <begin position="45"/>
        <end position="79"/>
    </location>
</feature>
<keyword evidence="2" id="KW-0812">Transmembrane</keyword>